<dbReference type="Proteomes" id="UP000565441">
    <property type="component" value="Unassembled WGS sequence"/>
</dbReference>
<dbReference type="SMART" id="SM00332">
    <property type="entry name" value="PP2Cc"/>
    <property type="match status" value="1"/>
</dbReference>
<dbReference type="CDD" id="cd00143">
    <property type="entry name" value="PP2Cc"/>
    <property type="match status" value="1"/>
</dbReference>
<dbReference type="InterPro" id="IPR001932">
    <property type="entry name" value="PPM-type_phosphatase-like_dom"/>
</dbReference>
<dbReference type="InterPro" id="IPR015655">
    <property type="entry name" value="PP2C"/>
</dbReference>
<proteinExistence type="predicted"/>
<evidence type="ECO:0000313" key="3">
    <source>
        <dbReference type="Proteomes" id="UP000565441"/>
    </source>
</evidence>
<dbReference type="PROSITE" id="PS51746">
    <property type="entry name" value="PPM_2"/>
    <property type="match status" value="1"/>
</dbReference>
<evidence type="ECO:0000259" key="1">
    <source>
        <dbReference type="PROSITE" id="PS51746"/>
    </source>
</evidence>
<gene>
    <name evidence="2" type="ORF">D9615_006038</name>
</gene>
<dbReference type="PANTHER" id="PTHR13832">
    <property type="entry name" value="PROTEIN PHOSPHATASE 2C"/>
    <property type="match status" value="1"/>
</dbReference>
<dbReference type="SUPFAM" id="SSF81606">
    <property type="entry name" value="PP2C-like"/>
    <property type="match status" value="1"/>
</dbReference>
<feature type="domain" description="PPM-type phosphatase" evidence="1">
    <location>
        <begin position="23"/>
        <end position="400"/>
    </location>
</feature>
<reference evidence="2 3" key="1">
    <citation type="journal article" date="2020" name="ISME J.">
        <title>Uncovering the hidden diversity of litter-decomposition mechanisms in mushroom-forming fungi.</title>
        <authorList>
            <person name="Floudas D."/>
            <person name="Bentzer J."/>
            <person name="Ahren D."/>
            <person name="Johansson T."/>
            <person name="Persson P."/>
            <person name="Tunlid A."/>
        </authorList>
    </citation>
    <scope>NUCLEOTIDE SEQUENCE [LARGE SCALE GENOMIC DNA]</scope>
    <source>
        <strain evidence="2 3">CBS 661.87</strain>
    </source>
</reference>
<keyword evidence="3" id="KW-1185">Reference proteome</keyword>
<name>A0A8H5H9E8_9AGAR</name>
<organism evidence="2 3">
    <name type="scientific">Tricholomella constricta</name>
    <dbReference type="NCBI Taxonomy" id="117010"/>
    <lineage>
        <taxon>Eukaryota</taxon>
        <taxon>Fungi</taxon>
        <taxon>Dikarya</taxon>
        <taxon>Basidiomycota</taxon>
        <taxon>Agaricomycotina</taxon>
        <taxon>Agaricomycetes</taxon>
        <taxon>Agaricomycetidae</taxon>
        <taxon>Agaricales</taxon>
        <taxon>Tricholomatineae</taxon>
        <taxon>Lyophyllaceae</taxon>
        <taxon>Tricholomella</taxon>
    </lineage>
</organism>
<dbReference type="GO" id="GO:0004722">
    <property type="term" value="F:protein serine/threonine phosphatase activity"/>
    <property type="evidence" value="ECO:0007669"/>
    <property type="project" value="InterPro"/>
</dbReference>
<dbReference type="PANTHER" id="PTHR13832:SF792">
    <property type="entry name" value="GM14286P"/>
    <property type="match status" value="1"/>
</dbReference>
<dbReference type="Gene3D" id="3.60.40.10">
    <property type="entry name" value="PPM-type phosphatase domain"/>
    <property type="match status" value="1"/>
</dbReference>
<sequence>MSPLDDARAALLQKCDTTTFPGGIHAVSFQPTPTKANEDRYVVQEWDDISGPPWLFLAVLDGHGGTDTVDYTANNLPSFLRDALRLRLASSVSVNPDEVSSLLRSQIEKFDHEIGEAVKNLCPKPEEFEDDFARKLVNGPDSDIFRRAYAGTTLAAALIDGHKKHLWAIGLGDSSVVLLNFDQGGGNTGQKLHTLHNTFTPSEYARVKLSHPSWEPNVIKDSRVLGILSVTRALGDFSFKMHSEYSRIFAKMPSKYGDFPLYDVTNDNHSPPYISATSEVRYIDLSSQCDKPSLILYTDGVNNIIEGRYLFRKEKPYTADVAAALCSLLNEPLDHQFLGEVFDHEVESRWNDNRAVELLGNILGGRDVTRLTQVLSPELLSMTGESDLYVDDTTIIVCPLTCL</sequence>
<dbReference type="EMBL" id="JAACJP010000017">
    <property type="protein sequence ID" value="KAF5379045.1"/>
    <property type="molecule type" value="Genomic_DNA"/>
</dbReference>
<comment type="caution">
    <text evidence="2">The sequence shown here is derived from an EMBL/GenBank/DDBJ whole genome shotgun (WGS) entry which is preliminary data.</text>
</comment>
<dbReference type="AlphaFoldDB" id="A0A8H5H9E8"/>
<protein>
    <recommendedName>
        <fullName evidence="1">PPM-type phosphatase domain-containing protein</fullName>
    </recommendedName>
</protein>
<accession>A0A8H5H9E8</accession>
<dbReference type="InterPro" id="IPR036457">
    <property type="entry name" value="PPM-type-like_dom_sf"/>
</dbReference>
<dbReference type="Pfam" id="PF00481">
    <property type="entry name" value="PP2C"/>
    <property type="match status" value="1"/>
</dbReference>
<evidence type="ECO:0000313" key="2">
    <source>
        <dbReference type="EMBL" id="KAF5379045.1"/>
    </source>
</evidence>
<dbReference type="OrthoDB" id="420076at2759"/>